<organism evidence="2 3">
    <name type="scientific">Solirubrobacter ginsenosidimutans</name>
    <dbReference type="NCBI Taxonomy" id="490573"/>
    <lineage>
        <taxon>Bacteria</taxon>
        <taxon>Bacillati</taxon>
        <taxon>Actinomycetota</taxon>
        <taxon>Thermoleophilia</taxon>
        <taxon>Solirubrobacterales</taxon>
        <taxon>Solirubrobacteraceae</taxon>
        <taxon>Solirubrobacter</taxon>
    </lineage>
</organism>
<sequence>MAALVWVMVGLALWHFTVFLPDNFYGGIVGAFCGALLGSFLFGLIVNLGTIPGESGTDLWTGVEAIPGTLIGLGIMWWLGVRKMAAEAPRVAAA</sequence>
<proteinExistence type="predicted"/>
<accession>A0A9X3MYG6</accession>
<protein>
    <submittedName>
        <fullName evidence="2">Uncharacterized protein</fullName>
    </submittedName>
</protein>
<feature type="transmembrane region" description="Helical" evidence="1">
    <location>
        <begin position="29"/>
        <end position="47"/>
    </location>
</feature>
<name>A0A9X3MYG6_9ACTN</name>
<keyword evidence="1" id="KW-0812">Transmembrane</keyword>
<keyword evidence="3" id="KW-1185">Reference proteome</keyword>
<dbReference type="EMBL" id="JAPDOD010000026">
    <property type="protein sequence ID" value="MDA0163640.1"/>
    <property type="molecule type" value="Genomic_DNA"/>
</dbReference>
<feature type="transmembrane region" description="Helical" evidence="1">
    <location>
        <begin position="59"/>
        <end position="79"/>
    </location>
</feature>
<dbReference type="RefSeq" id="WP_270042885.1">
    <property type="nucleotide sequence ID" value="NZ_JAPDOD010000026.1"/>
</dbReference>
<comment type="caution">
    <text evidence="2">The sequence shown here is derived from an EMBL/GenBank/DDBJ whole genome shotgun (WGS) entry which is preliminary data.</text>
</comment>
<keyword evidence="1" id="KW-0472">Membrane</keyword>
<evidence type="ECO:0000313" key="3">
    <source>
        <dbReference type="Proteomes" id="UP001149140"/>
    </source>
</evidence>
<dbReference type="Proteomes" id="UP001149140">
    <property type="component" value="Unassembled WGS sequence"/>
</dbReference>
<evidence type="ECO:0000313" key="2">
    <source>
        <dbReference type="EMBL" id="MDA0163640.1"/>
    </source>
</evidence>
<reference evidence="2" key="1">
    <citation type="submission" date="2022-10" db="EMBL/GenBank/DDBJ databases">
        <title>The WGS of Solirubrobacter ginsenosidimutans DSM 21036.</title>
        <authorList>
            <person name="Jiang Z."/>
        </authorList>
    </citation>
    <scope>NUCLEOTIDE SEQUENCE</scope>
    <source>
        <strain evidence="2">DSM 21036</strain>
    </source>
</reference>
<evidence type="ECO:0000256" key="1">
    <source>
        <dbReference type="SAM" id="Phobius"/>
    </source>
</evidence>
<keyword evidence="1" id="KW-1133">Transmembrane helix</keyword>
<dbReference type="AlphaFoldDB" id="A0A9X3MYG6"/>
<gene>
    <name evidence="2" type="ORF">OM076_25425</name>
</gene>